<dbReference type="AlphaFoldDB" id="A0A1A9WD85"/>
<dbReference type="EnsemblMetazoa" id="GBRI015332-RA">
    <property type="protein sequence ID" value="GBRI015332-PA"/>
    <property type="gene ID" value="GBRI015332"/>
</dbReference>
<feature type="compositionally biased region" description="Polar residues" evidence="2">
    <location>
        <begin position="283"/>
        <end position="294"/>
    </location>
</feature>
<protein>
    <recommendedName>
        <fullName evidence="5">Endosome-associated-trafficking regulator 1</fullName>
    </recommendedName>
</protein>
<reference evidence="3" key="2">
    <citation type="submission" date="2020-05" db="UniProtKB">
        <authorList>
            <consortium name="EnsemblMetazoa"/>
        </authorList>
    </citation>
    <scope>IDENTIFICATION</scope>
    <source>
        <strain evidence="3">IAEA</strain>
    </source>
</reference>
<accession>A0A1A9WD85</accession>
<feature type="compositionally biased region" description="Basic and acidic residues" evidence="2">
    <location>
        <begin position="38"/>
        <end position="54"/>
    </location>
</feature>
<feature type="region of interest" description="Disordered" evidence="2">
    <location>
        <begin position="1"/>
        <end position="60"/>
    </location>
</feature>
<organism evidence="3 4">
    <name type="scientific">Glossina brevipalpis</name>
    <dbReference type="NCBI Taxonomy" id="37001"/>
    <lineage>
        <taxon>Eukaryota</taxon>
        <taxon>Metazoa</taxon>
        <taxon>Ecdysozoa</taxon>
        <taxon>Arthropoda</taxon>
        <taxon>Hexapoda</taxon>
        <taxon>Insecta</taxon>
        <taxon>Pterygota</taxon>
        <taxon>Neoptera</taxon>
        <taxon>Endopterygota</taxon>
        <taxon>Diptera</taxon>
        <taxon>Brachycera</taxon>
        <taxon>Muscomorpha</taxon>
        <taxon>Hippoboscoidea</taxon>
        <taxon>Glossinidae</taxon>
        <taxon>Glossina</taxon>
    </lineage>
</organism>
<proteinExistence type="predicted"/>
<keyword evidence="4" id="KW-1185">Reference proteome</keyword>
<evidence type="ECO:0008006" key="5">
    <source>
        <dbReference type="Google" id="ProtNLM"/>
    </source>
</evidence>
<dbReference type="STRING" id="37001.A0A1A9WD85"/>
<reference evidence="4" key="1">
    <citation type="submission" date="2014-03" db="EMBL/GenBank/DDBJ databases">
        <authorList>
            <person name="Aksoy S."/>
            <person name="Warren W."/>
            <person name="Wilson R.K."/>
        </authorList>
    </citation>
    <scope>NUCLEOTIDE SEQUENCE [LARGE SCALE GENOMIC DNA]</scope>
    <source>
        <strain evidence="4">IAEA</strain>
    </source>
</reference>
<feature type="compositionally biased region" description="Polar residues" evidence="2">
    <location>
        <begin position="1"/>
        <end position="19"/>
    </location>
</feature>
<feature type="coiled-coil region" evidence="1">
    <location>
        <begin position="690"/>
        <end position="717"/>
    </location>
</feature>
<name>A0A1A9WD85_9MUSC</name>
<feature type="compositionally biased region" description="Basic and acidic residues" evidence="2">
    <location>
        <begin position="563"/>
        <end position="593"/>
    </location>
</feature>
<sequence>MANENDTQQQQHANITDTQAEADGNADNFKNFTQTADGENKDENSKVKVTHTEDNGENDFPTAAITKLNDLVADLGVNGSRPQLSVGFGDYTNIRATSGPMGAREGLATQLSLDSCQDAINAGTQQNVHQQQSHPTQNSSFSFKHFLSSCSVLTAPSSTVTSLDPSSTDIGNNGTTTITATMATKSLQTSTGARPKVPQTNLVSSTATSSLSVGGGSDGMNSNASKMKRSPRFSSFDSQASLAEYAGATATYADLASTADSSTDYRLYPDDREHDGFTDWNLPPTNGSTSTNASDYERGSQYVPRSYSNYDMPRPQTSPRRRVGVGCIRENHRPTRLALNINSTTPGASGSGSGCLGAKLKLDLPLQQQSTSQSGSAISSGGGILRKNAVSSRPDFPPAALPPGVAAALPDFVQDHWMDSWYSHDMHVNSPPTSPAGGFFSEMPGASGDAGGDSDGGVAKLTTENNTRDSPYISALTASTASLSMGLPESNSAVGSKMLPDFLSDGPIIHSSQRLADIATGLPSNSVGSPEEPTISTQLSRLRDDNERLQRELNEMRTALNEQTRRANDLERQLMKQTEKSSEKTQYHNKERTTNNSYNDEGGESYKKRTSTVHNHVAKLKQQISQLTAEMEMLRREKELMREEGAVGGCSLPNCDRSYAAAAAASGGMRNTPGVANDLGIRPSRSQQIARDLQRAATNAESNLRQLLAGVDNLRQMAADIESADIQNDYDPNPDLFSDFLDECDDYEEYPGGHAL</sequence>
<evidence type="ECO:0000256" key="1">
    <source>
        <dbReference type="SAM" id="Coils"/>
    </source>
</evidence>
<evidence type="ECO:0000313" key="4">
    <source>
        <dbReference type="Proteomes" id="UP000091820"/>
    </source>
</evidence>
<keyword evidence="1" id="KW-0175">Coiled coil</keyword>
<feature type="region of interest" description="Disordered" evidence="2">
    <location>
        <begin position="563"/>
        <end position="605"/>
    </location>
</feature>
<dbReference type="Proteomes" id="UP000091820">
    <property type="component" value="Unassembled WGS sequence"/>
</dbReference>
<feature type="coiled-coil region" evidence="1">
    <location>
        <begin position="617"/>
        <end position="644"/>
    </location>
</feature>
<feature type="region of interest" description="Disordered" evidence="2">
    <location>
        <begin position="205"/>
        <end position="232"/>
    </location>
</feature>
<feature type="region of interest" description="Disordered" evidence="2">
    <location>
        <begin position="276"/>
        <end position="321"/>
    </location>
</feature>
<evidence type="ECO:0000313" key="3">
    <source>
        <dbReference type="EnsemblMetazoa" id="GBRI015332-PA"/>
    </source>
</evidence>
<feature type="compositionally biased region" description="Polar residues" evidence="2">
    <location>
        <begin position="28"/>
        <end position="37"/>
    </location>
</feature>
<evidence type="ECO:0000256" key="2">
    <source>
        <dbReference type="SAM" id="MobiDB-lite"/>
    </source>
</evidence>
<dbReference type="VEuPathDB" id="VectorBase:GBRI015332"/>